<dbReference type="InterPro" id="IPR003615">
    <property type="entry name" value="HNH_nuc"/>
</dbReference>
<evidence type="ECO:0000259" key="1">
    <source>
        <dbReference type="Pfam" id="PF13392"/>
    </source>
</evidence>
<dbReference type="Proteomes" id="UP000828743">
    <property type="component" value="Segment"/>
</dbReference>
<dbReference type="Gene3D" id="3.90.75.20">
    <property type="match status" value="1"/>
</dbReference>
<organism evidence="2 3">
    <name type="scientific">Escherichia phage HildyBeyeler</name>
    <dbReference type="NCBI Taxonomy" id="2852005"/>
    <lineage>
        <taxon>Viruses</taxon>
        <taxon>Duplodnaviria</taxon>
        <taxon>Heunggongvirae</taxon>
        <taxon>Uroviricota</taxon>
        <taxon>Caudoviricetes</taxon>
        <taxon>Demerecviridae</taxon>
        <taxon>Markadamsvirinae</taxon>
        <taxon>Tequintavirus</taxon>
        <taxon>Tequintavirus hildybeyeler</taxon>
    </lineage>
</organism>
<gene>
    <name evidence="2" type="ORF">bas33_0186</name>
</gene>
<accession>A0AAE8B1A9</accession>
<dbReference type="SUPFAM" id="SSF54060">
    <property type="entry name" value="His-Me finger endonucleases"/>
    <property type="match status" value="1"/>
</dbReference>
<evidence type="ECO:0000313" key="2">
    <source>
        <dbReference type="EMBL" id="QXV80174.1"/>
    </source>
</evidence>
<sequence>MVKNNLNIQEIQEVFAYDPETGVFTWKSGNRKGKEAGTLNRGYRQLKYRGFKAYAHQVAFVIMENRWPEECVDHIDRNKLNNRWSNLREASITENNHNGRISRASSGYLNVTWHKELQKWMVRLHDKQGLIRGTTKYFPYSELEDAVNYANLLRRTFHGDFAIQEMFKGSIPDVAQLNR</sequence>
<keyword evidence="2" id="KW-0378">Hydrolase</keyword>
<protein>
    <submittedName>
        <fullName evidence="2">Homing endonuclease</fullName>
    </submittedName>
</protein>
<keyword evidence="3" id="KW-1185">Reference proteome</keyword>
<evidence type="ECO:0000313" key="3">
    <source>
        <dbReference type="Proteomes" id="UP000828743"/>
    </source>
</evidence>
<feature type="domain" description="HNH nuclease" evidence="1">
    <location>
        <begin position="54"/>
        <end position="96"/>
    </location>
</feature>
<dbReference type="EMBL" id="MZ501074">
    <property type="protein sequence ID" value="QXV80174.1"/>
    <property type="molecule type" value="Genomic_DNA"/>
</dbReference>
<keyword evidence="2" id="KW-0255">Endonuclease</keyword>
<dbReference type="InterPro" id="IPR044925">
    <property type="entry name" value="His-Me_finger_sf"/>
</dbReference>
<reference evidence="3" key="1">
    <citation type="journal article" date="2021" name="PLoS Biol.">
        <title>Systematic exploration of Escherichia coli phage-host interactions with the BASEL phage collection.</title>
        <authorList>
            <person name="Maffei E."/>
            <person name="Shaidullina A."/>
            <person name="Burkolter M."/>
            <person name="Heyer Y."/>
            <person name="Estermann F."/>
            <person name="Druelle V."/>
            <person name="Sauer P."/>
            <person name="Willi L."/>
            <person name="Michaelis S."/>
            <person name="Hilbi H."/>
            <person name="Thaler D.S."/>
            <person name="Harms A."/>
        </authorList>
    </citation>
    <scope>NUCLEOTIDE SEQUENCE [LARGE SCALE GENOMIC DNA]</scope>
    <source>
        <strain evidence="3">Bas33</strain>
    </source>
</reference>
<proteinExistence type="predicted"/>
<name>A0AAE8B1A9_9CAUD</name>
<dbReference type="GO" id="GO:0004519">
    <property type="term" value="F:endonuclease activity"/>
    <property type="evidence" value="ECO:0007669"/>
    <property type="project" value="UniProtKB-KW"/>
</dbReference>
<dbReference type="Pfam" id="PF13392">
    <property type="entry name" value="HNH_3"/>
    <property type="match status" value="1"/>
</dbReference>
<keyword evidence="2" id="KW-0540">Nuclease</keyword>